<protein>
    <submittedName>
        <fullName evidence="1">Ammonium transporter</fullName>
    </submittedName>
</protein>
<proteinExistence type="predicted"/>
<evidence type="ECO:0000313" key="1">
    <source>
        <dbReference type="EMBL" id="TFK71526.1"/>
    </source>
</evidence>
<organism evidence="1 2">
    <name type="scientific">Pluteus cervinus</name>
    <dbReference type="NCBI Taxonomy" id="181527"/>
    <lineage>
        <taxon>Eukaryota</taxon>
        <taxon>Fungi</taxon>
        <taxon>Dikarya</taxon>
        <taxon>Basidiomycota</taxon>
        <taxon>Agaricomycotina</taxon>
        <taxon>Agaricomycetes</taxon>
        <taxon>Agaricomycetidae</taxon>
        <taxon>Agaricales</taxon>
        <taxon>Pluteineae</taxon>
        <taxon>Pluteaceae</taxon>
        <taxon>Pluteus</taxon>
    </lineage>
</organism>
<keyword evidence="2" id="KW-1185">Reference proteome</keyword>
<dbReference type="Proteomes" id="UP000308600">
    <property type="component" value="Unassembled WGS sequence"/>
</dbReference>
<sequence length="438" mass="47533">MVNISFIVPSEDMMFIGPDGETQVYNLGDISWVLTSTALVWLIIPGTGFFYSGLLRRKNALAMIFTSMLCVAVVGIQWFFWGYSLVYSDTASRYIGDLRYFALRNVLEAPSIVNERIPSLLFCVYQMMFAAITAALAAGAIAERGRIGPLLVFTFIWTTIVYDPIACWTWNPSGWSNQLGGLDFAGGTPVHVSSGAAALAISLYLKPRLGYGREAFEPHNNTYVILGTAFFWFGWFGFNGGTALGANLKAVNAVVVTTISASAGGLTWMIWDYRVQQRWHAVSFCSGAIAGLIAITPGAGYVGVPASLLFGFLAGTVCNFATQLKYILGVDDTLDIFASHGIGGILGNLLTGIFAQRSVAAYDHTTNIKGGWLDGHWIQLAYQLADSAAGFSYAFVVTMGILWAMHYVPGLRLRSDPRAEGRGMDDVELGESAYDFAK</sequence>
<reference evidence="1 2" key="1">
    <citation type="journal article" date="2019" name="Nat. Ecol. Evol.">
        <title>Megaphylogeny resolves global patterns of mushroom evolution.</title>
        <authorList>
            <person name="Varga T."/>
            <person name="Krizsan K."/>
            <person name="Foldi C."/>
            <person name="Dima B."/>
            <person name="Sanchez-Garcia M."/>
            <person name="Sanchez-Ramirez S."/>
            <person name="Szollosi G.J."/>
            <person name="Szarkandi J.G."/>
            <person name="Papp V."/>
            <person name="Albert L."/>
            <person name="Andreopoulos W."/>
            <person name="Angelini C."/>
            <person name="Antonin V."/>
            <person name="Barry K.W."/>
            <person name="Bougher N.L."/>
            <person name="Buchanan P."/>
            <person name="Buyck B."/>
            <person name="Bense V."/>
            <person name="Catcheside P."/>
            <person name="Chovatia M."/>
            <person name="Cooper J."/>
            <person name="Damon W."/>
            <person name="Desjardin D."/>
            <person name="Finy P."/>
            <person name="Geml J."/>
            <person name="Haridas S."/>
            <person name="Hughes K."/>
            <person name="Justo A."/>
            <person name="Karasinski D."/>
            <person name="Kautmanova I."/>
            <person name="Kiss B."/>
            <person name="Kocsube S."/>
            <person name="Kotiranta H."/>
            <person name="LaButti K.M."/>
            <person name="Lechner B.E."/>
            <person name="Liimatainen K."/>
            <person name="Lipzen A."/>
            <person name="Lukacs Z."/>
            <person name="Mihaltcheva S."/>
            <person name="Morgado L.N."/>
            <person name="Niskanen T."/>
            <person name="Noordeloos M.E."/>
            <person name="Ohm R.A."/>
            <person name="Ortiz-Santana B."/>
            <person name="Ovrebo C."/>
            <person name="Racz N."/>
            <person name="Riley R."/>
            <person name="Savchenko A."/>
            <person name="Shiryaev A."/>
            <person name="Soop K."/>
            <person name="Spirin V."/>
            <person name="Szebenyi C."/>
            <person name="Tomsovsky M."/>
            <person name="Tulloss R.E."/>
            <person name="Uehling J."/>
            <person name="Grigoriev I.V."/>
            <person name="Vagvolgyi C."/>
            <person name="Papp T."/>
            <person name="Martin F.M."/>
            <person name="Miettinen O."/>
            <person name="Hibbett D.S."/>
            <person name="Nagy L.G."/>
        </authorList>
    </citation>
    <scope>NUCLEOTIDE SEQUENCE [LARGE SCALE GENOMIC DNA]</scope>
    <source>
        <strain evidence="1 2">NL-1719</strain>
    </source>
</reference>
<accession>A0ACD3B166</accession>
<dbReference type="EMBL" id="ML208296">
    <property type="protein sequence ID" value="TFK71526.1"/>
    <property type="molecule type" value="Genomic_DNA"/>
</dbReference>
<evidence type="ECO:0000313" key="2">
    <source>
        <dbReference type="Proteomes" id="UP000308600"/>
    </source>
</evidence>
<gene>
    <name evidence="1" type="ORF">BDN72DRAFT_869914</name>
</gene>
<name>A0ACD3B166_9AGAR</name>